<feature type="region of interest" description="Disordered" evidence="1">
    <location>
        <begin position="52"/>
        <end position="85"/>
    </location>
</feature>
<organism evidence="2 3">
    <name type="scientific">Nannocystis exedens</name>
    <dbReference type="NCBI Taxonomy" id="54"/>
    <lineage>
        <taxon>Bacteria</taxon>
        <taxon>Pseudomonadati</taxon>
        <taxon>Myxococcota</taxon>
        <taxon>Polyangia</taxon>
        <taxon>Nannocystales</taxon>
        <taxon>Nannocystaceae</taxon>
        <taxon>Nannocystis</taxon>
    </lineage>
</organism>
<proteinExistence type="predicted"/>
<evidence type="ECO:0000313" key="2">
    <source>
        <dbReference type="EMBL" id="SFF32562.1"/>
    </source>
</evidence>
<name>A0A1I2HS58_9BACT</name>
<keyword evidence="3" id="KW-1185">Reference proteome</keyword>
<evidence type="ECO:0000313" key="3">
    <source>
        <dbReference type="Proteomes" id="UP000199400"/>
    </source>
</evidence>
<gene>
    <name evidence="2" type="ORF">SAMN02745121_08162</name>
</gene>
<dbReference type="AlphaFoldDB" id="A0A1I2HS58"/>
<dbReference type="RefSeq" id="WP_143141370.1">
    <property type="nucleotide sequence ID" value="NZ_FOMX01000047.1"/>
</dbReference>
<accession>A0A1I2HS58</accession>
<protein>
    <submittedName>
        <fullName evidence="2">Uncharacterized protein</fullName>
    </submittedName>
</protein>
<dbReference type="STRING" id="54.SAMN02745121_08162"/>
<dbReference type="Proteomes" id="UP000199400">
    <property type="component" value="Unassembled WGS sequence"/>
</dbReference>
<sequence length="85" mass="8764">MRLRGAGLAIEDPGRGVTRARLDDAALRHTLGRASARVAVLHEGALRQEAALQGTPGRLGRAPARIAPRAELDDAPAPGGGGARR</sequence>
<evidence type="ECO:0000256" key="1">
    <source>
        <dbReference type="SAM" id="MobiDB-lite"/>
    </source>
</evidence>
<dbReference type="EMBL" id="FOMX01000047">
    <property type="protein sequence ID" value="SFF32562.1"/>
    <property type="molecule type" value="Genomic_DNA"/>
</dbReference>
<reference evidence="3" key="1">
    <citation type="submission" date="2016-10" db="EMBL/GenBank/DDBJ databases">
        <authorList>
            <person name="Varghese N."/>
            <person name="Submissions S."/>
        </authorList>
    </citation>
    <scope>NUCLEOTIDE SEQUENCE [LARGE SCALE GENOMIC DNA]</scope>
    <source>
        <strain evidence="3">ATCC 25963</strain>
    </source>
</reference>